<dbReference type="AlphaFoldDB" id="A0A2T3MRL1"/>
<name>A0A2T3MRL1_9GAMM</name>
<keyword evidence="1" id="KW-0812">Transmembrane</keyword>
<comment type="caution">
    <text evidence="2">The sequence shown here is derived from an EMBL/GenBank/DDBJ whole genome shotgun (WGS) entry which is preliminary data.</text>
</comment>
<reference evidence="2 3" key="1">
    <citation type="submission" date="2018-01" db="EMBL/GenBank/DDBJ databases">
        <title>Whole genome sequencing of Histamine producing bacteria.</title>
        <authorList>
            <person name="Butler K."/>
        </authorList>
    </citation>
    <scope>NUCLEOTIDE SEQUENCE [LARGE SCALE GENOMIC DNA]</scope>
    <source>
        <strain evidence="2 3">NCIMB 13481</strain>
    </source>
</reference>
<dbReference type="Proteomes" id="UP000241954">
    <property type="component" value="Unassembled WGS sequence"/>
</dbReference>
<feature type="transmembrane region" description="Helical" evidence="1">
    <location>
        <begin position="47"/>
        <end position="68"/>
    </location>
</feature>
<dbReference type="EMBL" id="PYLW01000001">
    <property type="protein sequence ID" value="PSV99869.1"/>
    <property type="molecule type" value="Genomic_DNA"/>
</dbReference>
<evidence type="ECO:0000256" key="1">
    <source>
        <dbReference type="SAM" id="Phobius"/>
    </source>
</evidence>
<keyword evidence="1" id="KW-0472">Membrane</keyword>
<feature type="transmembrane region" description="Helical" evidence="1">
    <location>
        <begin position="12"/>
        <end position="35"/>
    </location>
</feature>
<accession>A0A2T3MRL1</accession>
<proteinExistence type="predicted"/>
<sequence>MIINMPLYFRSTLLRIFLSILGGLLFLISAKFGYSLLLEGKLNGTEFVSLVIAFAIIGLILSFASEVLGSWQHSKTKRSKARC</sequence>
<gene>
    <name evidence="2" type="ORF">C9I88_01570</name>
</gene>
<protein>
    <submittedName>
        <fullName evidence="2">Uncharacterized protein</fullName>
    </submittedName>
</protein>
<organism evidence="2 3">
    <name type="scientific">Photobacterium iliopiscarium</name>
    <dbReference type="NCBI Taxonomy" id="56192"/>
    <lineage>
        <taxon>Bacteria</taxon>
        <taxon>Pseudomonadati</taxon>
        <taxon>Pseudomonadota</taxon>
        <taxon>Gammaproteobacteria</taxon>
        <taxon>Vibrionales</taxon>
        <taxon>Vibrionaceae</taxon>
        <taxon>Photobacterium</taxon>
    </lineage>
</organism>
<evidence type="ECO:0000313" key="3">
    <source>
        <dbReference type="Proteomes" id="UP000241954"/>
    </source>
</evidence>
<evidence type="ECO:0000313" key="2">
    <source>
        <dbReference type="EMBL" id="PSV99869.1"/>
    </source>
</evidence>
<keyword evidence="1" id="KW-1133">Transmembrane helix</keyword>